<dbReference type="AlphaFoldDB" id="A0A0L6TWX2"/>
<protein>
    <submittedName>
        <fullName evidence="1">Uncharacterized protein</fullName>
    </submittedName>
</protein>
<dbReference type="EMBL" id="LGYO01000044">
    <property type="protein sequence ID" value="KNZ40764.1"/>
    <property type="molecule type" value="Genomic_DNA"/>
</dbReference>
<evidence type="ECO:0000313" key="1">
    <source>
        <dbReference type="EMBL" id="KNZ40764.1"/>
    </source>
</evidence>
<proteinExistence type="predicted"/>
<sequence length="72" mass="7666">MADLVIIPAIGGIYRAFDNTMLVNMIITGPVLWSVPFAVPCLAPPGEMPIHSITSGRPLLFPKALPALPSVR</sequence>
<dbReference type="STRING" id="52689.AKG39_15790"/>
<name>A0A0L6TWX2_9FIRM</name>
<gene>
    <name evidence="1" type="ORF">AKG39_15790</name>
</gene>
<dbReference type="Proteomes" id="UP000036873">
    <property type="component" value="Unassembled WGS sequence"/>
</dbReference>
<reference evidence="2" key="1">
    <citation type="submission" date="2015-07" db="EMBL/GenBank/DDBJ databases">
        <title>Draft genome sequence of Acetobacterium bakii DSM 8293, a potential psychrophilic chemical producer through syngas fermentation.</title>
        <authorList>
            <person name="Song Y."/>
            <person name="Hwang S."/>
            <person name="Cho B.-K."/>
        </authorList>
    </citation>
    <scope>NUCLEOTIDE SEQUENCE [LARGE SCALE GENOMIC DNA]</scope>
    <source>
        <strain evidence="2">DSM 8239</strain>
    </source>
</reference>
<dbReference type="RefSeq" id="WP_050741369.1">
    <property type="nucleotide sequence ID" value="NZ_RXYC01000001.1"/>
</dbReference>
<accession>A0A0L6TWX2</accession>
<organism evidence="1 2">
    <name type="scientific">Acetobacterium bakii</name>
    <dbReference type="NCBI Taxonomy" id="52689"/>
    <lineage>
        <taxon>Bacteria</taxon>
        <taxon>Bacillati</taxon>
        <taxon>Bacillota</taxon>
        <taxon>Clostridia</taxon>
        <taxon>Eubacteriales</taxon>
        <taxon>Eubacteriaceae</taxon>
        <taxon>Acetobacterium</taxon>
    </lineage>
</organism>
<comment type="caution">
    <text evidence="1">The sequence shown here is derived from an EMBL/GenBank/DDBJ whole genome shotgun (WGS) entry which is preliminary data.</text>
</comment>
<keyword evidence="2" id="KW-1185">Reference proteome</keyword>
<evidence type="ECO:0000313" key="2">
    <source>
        <dbReference type="Proteomes" id="UP000036873"/>
    </source>
</evidence>